<dbReference type="AlphaFoldDB" id="A0A3E0K7K2"/>
<reference evidence="1 2" key="1">
    <citation type="submission" date="2018-03" db="EMBL/GenBank/DDBJ databases">
        <authorList>
            <person name="Keele B.F."/>
        </authorList>
    </citation>
    <scope>NUCLEOTIDE SEQUENCE [LARGE SCALE GENOMIC DNA]</scope>
    <source>
        <strain evidence="1">ZCTH4_d</strain>
    </source>
</reference>
<comment type="caution">
    <text evidence="1">The sequence shown here is derived from an EMBL/GenBank/DDBJ whole genome shotgun (WGS) entry which is preliminary data.</text>
</comment>
<evidence type="ECO:0000313" key="1">
    <source>
        <dbReference type="EMBL" id="REJ30461.1"/>
    </source>
</evidence>
<name>A0A3E0K7K2_9BACI</name>
<gene>
    <name evidence="1" type="ORF">C6P37_03175</name>
</gene>
<evidence type="ECO:0000313" key="2">
    <source>
        <dbReference type="Proteomes" id="UP000257014"/>
    </source>
</evidence>
<dbReference type="Proteomes" id="UP000257014">
    <property type="component" value="Unassembled WGS sequence"/>
</dbReference>
<dbReference type="EMBL" id="QEWE01000010">
    <property type="protein sequence ID" value="REJ30461.1"/>
    <property type="molecule type" value="Genomic_DNA"/>
</dbReference>
<organism evidence="1 2">
    <name type="scientific">Caldibacillus debilis</name>
    <dbReference type="NCBI Taxonomy" id="301148"/>
    <lineage>
        <taxon>Bacteria</taxon>
        <taxon>Bacillati</taxon>
        <taxon>Bacillota</taxon>
        <taxon>Bacilli</taxon>
        <taxon>Bacillales</taxon>
        <taxon>Bacillaceae</taxon>
        <taxon>Caldibacillus</taxon>
    </lineage>
</organism>
<accession>A0A3E0K7K2</accession>
<proteinExistence type="predicted"/>
<protein>
    <submittedName>
        <fullName evidence="1">Uncharacterized protein</fullName>
    </submittedName>
</protein>
<sequence>MVNAVTLFLKIRQAYLPHPPASEKHREKKPFFRPPRCRLAPPISRFVPIFSLFSRFFRKRGGSGRIWEGLVKTVYGFYGKE</sequence>